<protein>
    <submittedName>
        <fullName evidence="6">SAM-dependent MTase TRM10-type domain-containing protein</fullName>
    </submittedName>
</protein>
<evidence type="ECO:0000256" key="3">
    <source>
        <dbReference type="SAM" id="MobiDB-lite"/>
    </source>
</evidence>
<accession>A0A1I8F1M7</accession>
<dbReference type="InterPro" id="IPR042816">
    <property type="entry name" value="Nsrp1"/>
</dbReference>
<dbReference type="AlphaFoldDB" id="A0A1I8F1M7"/>
<dbReference type="WBParaSite" id="maker-unitig_12361-snap-gene-0.2-mRNA-1">
    <property type="protein sequence ID" value="maker-unitig_12361-snap-gene-0.2-mRNA-1"/>
    <property type="gene ID" value="maker-unitig_12361-snap-gene-0.2"/>
</dbReference>
<sequence length="513" mass="55706">FGRDRLLYLSAFSPNAAPNAERLFQPNTSSSSSFQSPSVALIVGVTASGDAANRLSVARAEQFGLRHARLPLADRCRSGGRRRLVTGLPDLPIGPLTKLLLRLADTGGAWAVASREVPDRYLDNEGAEADADADSVDGPLPGMAFRSLYGMRLEHSSTRADIDKCLAEDPSIFEYDSIYDQITERKPERQTVKTVSDRAPKYIGGLMQAAGERKMEREYQKEKKIQAEREAEGELYADKEAFVTSAYKKKLAEFSELERQHKLQEAKDARQAAAKQQDLTGFYRNLLDRGRKPQSEEPPPPQLPQSSSSSSAAVRDRDRDRRQPHRHQHRRSRRSRSRSSSASSSGGAAKSAKASAGSAGPVLDPLLLVKLRRRNNQDAVSSARERYLQRKGLTAAAPPISNLAMSTSKSKAAKQADERWSWTESVEPGDIAEHQLMKAYNLLSDTCPLGACRGNCRQNPCCLNGLGPDKFAETAEAATSLAAMAGPVALAAAAAKQPPSCCPGDAEADADDA</sequence>
<keyword evidence="5" id="KW-1185">Reference proteome</keyword>
<dbReference type="Pfam" id="PF09745">
    <property type="entry name" value="NSRP1_N"/>
    <property type="match status" value="1"/>
</dbReference>
<dbReference type="PANTHER" id="PTHR31938:SF4">
    <property type="entry name" value="NUCLEAR SPECKLE SPLICING REGULATORY PROTEIN 1"/>
    <property type="match status" value="1"/>
</dbReference>
<dbReference type="InterPro" id="IPR028564">
    <property type="entry name" value="MT_TRM10-typ"/>
</dbReference>
<evidence type="ECO:0000313" key="6">
    <source>
        <dbReference type="WBParaSite" id="maker-unitig_12361-snap-gene-0.2-mRNA-1"/>
    </source>
</evidence>
<dbReference type="PROSITE" id="PS51675">
    <property type="entry name" value="SAM_MT_TRM10"/>
    <property type="match status" value="1"/>
</dbReference>
<feature type="compositionally biased region" description="Low complexity" evidence="3">
    <location>
        <begin position="338"/>
        <end position="359"/>
    </location>
</feature>
<dbReference type="PANTHER" id="PTHR31938">
    <property type="entry name" value="NUCLEAR SPECKLE SPLICING REGULATORY PROTEIN 1"/>
    <property type="match status" value="1"/>
</dbReference>
<keyword evidence="2" id="KW-0175">Coiled coil</keyword>
<comment type="similarity">
    <text evidence="1">Belongs to the NSRP1 family.</text>
</comment>
<proteinExistence type="inferred from homology"/>
<evidence type="ECO:0000259" key="4">
    <source>
        <dbReference type="PROSITE" id="PS51675"/>
    </source>
</evidence>
<feature type="domain" description="SAM-dependent MTase TRM10-type" evidence="4">
    <location>
        <begin position="1"/>
        <end position="124"/>
    </location>
</feature>
<feature type="compositionally biased region" description="Low complexity" evidence="3">
    <location>
        <begin position="304"/>
        <end position="313"/>
    </location>
</feature>
<name>A0A1I8F1M7_9PLAT</name>
<feature type="compositionally biased region" description="Basic residues" evidence="3">
    <location>
        <begin position="322"/>
        <end position="337"/>
    </location>
</feature>
<organism evidence="5 6">
    <name type="scientific">Macrostomum lignano</name>
    <dbReference type="NCBI Taxonomy" id="282301"/>
    <lineage>
        <taxon>Eukaryota</taxon>
        <taxon>Metazoa</taxon>
        <taxon>Spiralia</taxon>
        <taxon>Lophotrochozoa</taxon>
        <taxon>Platyhelminthes</taxon>
        <taxon>Rhabditophora</taxon>
        <taxon>Macrostomorpha</taxon>
        <taxon>Macrostomida</taxon>
        <taxon>Macrostomidae</taxon>
        <taxon>Macrostomum</taxon>
    </lineage>
</organism>
<dbReference type="GO" id="GO:0000381">
    <property type="term" value="P:regulation of alternative mRNA splicing, via spliceosome"/>
    <property type="evidence" value="ECO:0007669"/>
    <property type="project" value="InterPro"/>
</dbReference>
<evidence type="ECO:0000256" key="2">
    <source>
        <dbReference type="ARBA" id="ARBA00023054"/>
    </source>
</evidence>
<dbReference type="InterPro" id="IPR018612">
    <property type="entry name" value="NSRP1_N"/>
</dbReference>
<dbReference type="Proteomes" id="UP000095280">
    <property type="component" value="Unplaced"/>
</dbReference>
<evidence type="ECO:0000256" key="1">
    <source>
        <dbReference type="ARBA" id="ARBA00010126"/>
    </source>
</evidence>
<reference evidence="6" key="1">
    <citation type="submission" date="2016-11" db="UniProtKB">
        <authorList>
            <consortium name="WormBaseParasite"/>
        </authorList>
    </citation>
    <scope>IDENTIFICATION</scope>
</reference>
<feature type="region of interest" description="Disordered" evidence="3">
    <location>
        <begin position="289"/>
        <end position="360"/>
    </location>
</feature>
<evidence type="ECO:0000313" key="5">
    <source>
        <dbReference type="Proteomes" id="UP000095280"/>
    </source>
</evidence>